<keyword evidence="3" id="KW-1185">Reference proteome</keyword>
<comment type="caution">
    <text evidence="2">The sequence shown here is derived from an EMBL/GenBank/DDBJ whole genome shotgun (WGS) entry which is preliminary data.</text>
</comment>
<accession>A0A834JX37</accession>
<sequence>MQNEKRREKGERKQESLDADQTSQTPRILRLRRLPTRWKLVKPVSSLFSGSSTSIYYTSTCSRCSTLEEGERAKLEFSLRALLRRIDRELWIRLDPPPWVRLYFKYLYALASRQWTLPPETEDAVLVVQRG</sequence>
<feature type="region of interest" description="Disordered" evidence="1">
    <location>
        <begin position="1"/>
        <end position="27"/>
    </location>
</feature>
<evidence type="ECO:0000256" key="1">
    <source>
        <dbReference type="SAM" id="MobiDB-lite"/>
    </source>
</evidence>
<feature type="compositionally biased region" description="Basic and acidic residues" evidence="1">
    <location>
        <begin position="1"/>
        <end position="16"/>
    </location>
</feature>
<name>A0A834JX37_VESVU</name>
<evidence type="ECO:0000313" key="2">
    <source>
        <dbReference type="EMBL" id="KAF7394529.1"/>
    </source>
</evidence>
<proteinExistence type="predicted"/>
<dbReference type="AlphaFoldDB" id="A0A834JX37"/>
<reference evidence="2" key="1">
    <citation type="journal article" date="2020" name="G3 (Bethesda)">
        <title>High-Quality Assemblies for Three Invasive Social Wasps from the &lt;i&gt;Vespula&lt;/i&gt; Genus.</title>
        <authorList>
            <person name="Harrop T.W.R."/>
            <person name="Guhlin J."/>
            <person name="McLaughlin G.M."/>
            <person name="Permina E."/>
            <person name="Stockwell P."/>
            <person name="Gilligan J."/>
            <person name="Le Lec M.F."/>
            <person name="Gruber M.A.M."/>
            <person name="Quinn O."/>
            <person name="Lovegrove M."/>
            <person name="Duncan E.J."/>
            <person name="Remnant E.J."/>
            <person name="Van Eeckhoven J."/>
            <person name="Graham B."/>
            <person name="Knapp R.A."/>
            <person name="Langford K.W."/>
            <person name="Kronenberg Z."/>
            <person name="Press M.O."/>
            <person name="Eacker S.M."/>
            <person name="Wilson-Rankin E.E."/>
            <person name="Purcell J."/>
            <person name="Lester P.J."/>
            <person name="Dearden P.K."/>
        </authorList>
    </citation>
    <scope>NUCLEOTIDE SEQUENCE</scope>
    <source>
        <strain evidence="2">Marl-1</strain>
    </source>
</reference>
<evidence type="ECO:0000313" key="3">
    <source>
        <dbReference type="Proteomes" id="UP000614350"/>
    </source>
</evidence>
<dbReference type="Proteomes" id="UP000614350">
    <property type="component" value="Unassembled WGS sequence"/>
</dbReference>
<dbReference type="EMBL" id="JACSEA010000008">
    <property type="protein sequence ID" value="KAF7394529.1"/>
    <property type="molecule type" value="Genomic_DNA"/>
</dbReference>
<gene>
    <name evidence="2" type="ORF">HZH66_007703</name>
</gene>
<protein>
    <submittedName>
        <fullName evidence="2">Uncharacterized protein</fullName>
    </submittedName>
</protein>
<organism evidence="2 3">
    <name type="scientific">Vespula vulgaris</name>
    <name type="common">Yellow jacket</name>
    <name type="synonym">Wasp</name>
    <dbReference type="NCBI Taxonomy" id="7454"/>
    <lineage>
        <taxon>Eukaryota</taxon>
        <taxon>Metazoa</taxon>
        <taxon>Ecdysozoa</taxon>
        <taxon>Arthropoda</taxon>
        <taxon>Hexapoda</taxon>
        <taxon>Insecta</taxon>
        <taxon>Pterygota</taxon>
        <taxon>Neoptera</taxon>
        <taxon>Endopterygota</taxon>
        <taxon>Hymenoptera</taxon>
        <taxon>Apocrita</taxon>
        <taxon>Aculeata</taxon>
        <taxon>Vespoidea</taxon>
        <taxon>Vespidae</taxon>
        <taxon>Vespinae</taxon>
        <taxon>Vespula</taxon>
    </lineage>
</organism>